<dbReference type="PANTHER" id="PTHR22597">
    <property type="entry name" value="POLYCOMB GROUP PROTEIN"/>
    <property type="match status" value="1"/>
</dbReference>
<evidence type="ECO:0000256" key="2">
    <source>
        <dbReference type="ARBA" id="ARBA00022723"/>
    </source>
</evidence>
<reference evidence="11" key="1">
    <citation type="submission" date="2019-06" db="EMBL/GenBank/DDBJ databases">
        <authorList>
            <consortium name="Wellcome Sanger Institute Data Sharing"/>
        </authorList>
    </citation>
    <scope>NUCLEOTIDE SEQUENCE [LARGE SCALE GENOMIC DNA]</scope>
</reference>
<feature type="region of interest" description="Disordered" evidence="8">
    <location>
        <begin position="222"/>
        <end position="266"/>
    </location>
</feature>
<evidence type="ECO:0000256" key="8">
    <source>
        <dbReference type="SAM" id="MobiDB-lite"/>
    </source>
</evidence>
<dbReference type="Proteomes" id="UP000472263">
    <property type="component" value="Chromosome 8"/>
</dbReference>
<evidence type="ECO:0000313" key="11">
    <source>
        <dbReference type="Ensembl" id="ENSMMDP00005011821.1"/>
    </source>
</evidence>
<dbReference type="Ensembl" id="ENSMMDT00005012174.1">
    <property type="protein sequence ID" value="ENSMMDP00005011821.1"/>
    <property type="gene ID" value="ENSMMDG00005006250.1"/>
</dbReference>
<dbReference type="GO" id="GO:0008270">
    <property type="term" value="F:zinc ion binding"/>
    <property type="evidence" value="ECO:0007669"/>
    <property type="project" value="UniProtKB-KW"/>
</dbReference>
<dbReference type="CDD" id="cd21551">
    <property type="entry name" value="VEFS-box_SUZ12"/>
    <property type="match status" value="1"/>
</dbReference>
<evidence type="ECO:0000259" key="10">
    <source>
        <dbReference type="Pfam" id="PF23320"/>
    </source>
</evidence>
<evidence type="ECO:0000256" key="5">
    <source>
        <dbReference type="ARBA" id="ARBA00022853"/>
    </source>
</evidence>
<dbReference type="PANTHER" id="PTHR22597:SF0">
    <property type="entry name" value="POLYCOMB PROTEIN SUZ12"/>
    <property type="match status" value="1"/>
</dbReference>
<organism evidence="11 12">
    <name type="scientific">Myripristis murdjan</name>
    <name type="common">pinecone soldierfish</name>
    <dbReference type="NCBI Taxonomy" id="586833"/>
    <lineage>
        <taxon>Eukaryota</taxon>
        <taxon>Metazoa</taxon>
        <taxon>Chordata</taxon>
        <taxon>Craniata</taxon>
        <taxon>Vertebrata</taxon>
        <taxon>Euteleostomi</taxon>
        <taxon>Actinopterygii</taxon>
        <taxon>Neopterygii</taxon>
        <taxon>Teleostei</taxon>
        <taxon>Neoteleostei</taxon>
        <taxon>Acanthomorphata</taxon>
        <taxon>Holocentriformes</taxon>
        <taxon>Holocentridae</taxon>
        <taxon>Myripristis</taxon>
    </lineage>
</organism>
<keyword evidence="6" id="KW-0805">Transcription regulation</keyword>
<reference evidence="11" key="3">
    <citation type="submission" date="2025-09" db="UniProtKB">
        <authorList>
            <consortium name="Ensembl"/>
        </authorList>
    </citation>
    <scope>IDENTIFICATION</scope>
</reference>
<evidence type="ECO:0000313" key="12">
    <source>
        <dbReference type="Proteomes" id="UP000472263"/>
    </source>
</evidence>
<accession>A0A667XRL8</accession>
<dbReference type="GO" id="GO:0006325">
    <property type="term" value="P:chromatin organization"/>
    <property type="evidence" value="ECO:0007669"/>
    <property type="project" value="UniProtKB-KW"/>
</dbReference>
<feature type="domain" description="Polycomb protein VEFS-Box" evidence="9">
    <location>
        <begin position="401"/>
        <end position="522"/>
    </location>
</feature>
<dbReference type="Pfam" id="PF23320">
    <property type="entry name" value="Zn_SUZ12"/>
    <property type="match status" value="1"/>
</dbReference>
<evidence type="ECO:0000256" key="1">
    <source>
        <dbReference type="ARBA" id="ARBA00007416"/>
    </source>
</evidence>
<name>A0A667XRL8_9TELE</name>
<keyword evidence="3" id="KW-0863">Zinc-finger</keyword>
<evidence type="ECO:0000256" key="4">
    <source>
        <dbReference type="ARBA" id="ARBA00022833"/>
    </source>
</evidence>
<keyword evidence="5" id="KW-0156">Chromatin regulator</keyword>
<gene>
    <name evidence="11" type="primary">SUZ12</name>
    <name evidence="11" type="synonym">LOC115364495</name>
</gene>
<dbReference type="InterPro" id="IPR019135">
    <property type="entry name" value="Polycomb_protein_VEFS-Box"/>
</dbReference>
<dbReference type="CDD" id="cd21740">
    <property type="entry name" value="C2_II_SUZ12"/>
    <property type="match status" value="1"/>
</dbReference>
<evidence type="ECO:0000256" key="3">
    <source>
        <dbReference type="ARBA" id="ARBA00022771"/>
    </source>
</evidence>
<feature type="compositionally biased region" description="Basic and acidic residues" evidence="8">
    <location>
        <begin position="589"/>
        <end position="610"/>
    </location>
</feature>
<feature type="region of interest" description="Disordered" evidence="8">
    <location>
        <begin position="1"/>
        <end position="20"/>
    </location>
</feature>
<protein>
    <submittedName>
        <fullName evidence="11">SUZ12 polycomb repressive complex 2 subunit a</fullName>
    </submittedName>
</protein>
<dbReference type="AlphaFoldDB" id="A0A667XRL8"/>
<feature type="region of interest" description="Disordered" evidence="8">
    <location>
        <begin position="537"/>
        <end position="610"/>
    </location>
</feature>
<evidence type="ECO:0000256" key="6">
    <source>
        <dbReference type="ARBA" id="ARBA00023015"/>
    </source>
</evidence>
<keyword evidence="2" id="KW-0479">Metal-binding</keyword>
<reference evidence="11" key="2">
    <citation type="submission" date="2025-08" db="UniProtKB">
        <authorList>
            <consortium name="Ensembl"/>
        </authorList>
    </citation>
    <scope>IDENTIFICATION</scope>
</reference>
<evidence type="ECO:0000256" key="7">
    <source>
        <dbReference type="ARBA" id="ARBA00023163"/>
    </source>
</evidence>
<dbReference type="Pfam" id="PF09733">
    <property type="entry name" value="VEFS-Box"/>
    <property type="match status" value="1"/>
</dbReference>
<dbReference type="CDD" id="cd21750">
    <property type="entry name" value="ZnB-Zn_SUZ12"/>
    <property type="match status" value="1"/>
</dbReference>
<evidence type="ECO:0000259" key="9">
    <source>
        <dbReference type="Pfam" id="PF09733"/>
    </source>
</evidence>
<sequence length="610" mass="69398">MAPHKHGSSAGNHTGTGSVAFGTGGKNNGGFYQSSAAVAAAKKPNMQLIQADHELFLQAFEKPTQIYRFLRTRNLIAPIFLHRTLTYMSHRNSRNNAKRKIPVIFSFHSLSSHLQLTFTGFFHKVGKPSQNCENEQNSVSLEVLLVKVCHKKRKDVSCPVKQVPTGKKQVPLNPDTSPGSQAKLGSFPSLLVPSSEFEPSNSHMVKSYSLLFRVSRPSGSCTSSSGHTRTQINGLTNGETHYNRGEQERQSAESISSDVQTRREHVPFEPRQKLRIFYQFQYNNNTRQQTEARDDLHCPWCTLNCRKLYSLLKHLKLSHSRFIFNYVPHPKGAKIEVSINECYDGSYVGNPQDIHSQPGFAFSRNGPVKRTAVTHVLVCRPKRTKPSLSEFLESEDGDPEQQRTYISGHNRLYFHSDSCVPLRPQEMEMDSEDERDPYWLKEKTVMQIEEFTDVNEGEKEIMKLWNLHVMKHGFIADNQMHQACLLFVEHHGTHIVQHNLCRNFLLHLISMHDFNLVNTPTIDQAMARLRLVQSHMQAAQRAGDEEEEEEEEDWETAVESQPEPDPDPDPCEYNVCSEDMSSGCLENGGQHKEQSDGSVKTDRLCKKQKL</sequence>
<feature type="compositionally biased region" description="Basic and acidic residues" evidence="8">
    <location>
        <begin position="241"/>
        <end position="251"/>
    </location>
</feature>
<dbReference type="InterPro" id="IPR057540">
    <property type="entry name" value="Znf_SUZ12"/>
</dbReference>
<feature type="compositionally biased region" description="Polar residues" evidence="8">
    <location>
        <begin position="231"/>
        <end position="240"/>
    </location>
</feature>
<dbReference type="GO" id="GO:0035098">
    <property type="term" value="C:ESC/E(Z) complex"/>
    <property type="evidence" value="ECO:0007669"/>
    <property type="project" value="TreeGrafter"/>
</dbReference>
<dbReference type="GO" id="GO:0031490">
    <property type="term" value="F:chromatin DNA binding"/>
    <property type="evidence" value="ECO:0007669"/>
    <property type="project" value="TreeGrafter"/>
</dbReference>
<feature type="domain" description="Polycomb protein SUZ12-like zinc finger" evidence="10">
    <location>
        <begin position="275"/>
        <end position="342"/>
    </location>
</feature>
<keyword evidence="12" id="KW-1185">Reference proteome</keyword>
<keyword evidence="4" id="KW-0862">Zinc</keyword>
<feature type="compositionally biased region" description="Acidic residues" evidence="8">
    <location>
        <begin position="544"/>
        <end position="570"/>
    </location>
</feature>
<comment type="similarity">
    <text evidence="1">Belongs to the VEFS (VRN2-EMF2-FIS2-SU(Z)12) family.</text>
</comment>
<keyword evidence="7" id="KW-0804">Transcription</keyword>
<dbReference type="GO" id="GO:0016586">
    <property type="term" value="C:RSC-type complex"/>
    <property type="evidence" value="ECO:0007669"/>
    <property type="project" value="TreeGrafter"/>
</dbReference>
<dbReference type="GeneTree" id="ENSGT00390000012364"/>
<proteinExistence type="inferred from homology"/>